<name>U1HZZ5_ENDPU</name>
<gene>
    <name evidence="4" type="ORF">EPUS_08912</name>
</gene>
<keyword evidence="5" id="KW-1185">Reference proteome</keyword>
<reference evidence="5" key="1">
    <citation type="journal article" date="2014" name="BMC Genomics">
        <title>Genome characteristics reveal the impact of lichenization on lichen-forming fungus Endocarpon pusillum Hedwig (Verrucariales, Ascomycota).</title>
        <authorList>
            <person name="Wang Y.-Y."/>
            <person name="Liu B."/>
            <person name="Zhang X.-Y."/>
            <person name="Zhou Q.-M."/>
            <person name="Zhang T."/>
            <person name="Li H."/>
            <person name="Yu Y.-F."/>
            <person name="Zhang X.-L."/>
            <person name="Hao X.-Y."/>
            <person name="Wang M."/>
            <person name="Wang L."/>
            <person name="Wei J.-C."/>
        </authorList>
    </citation>
    <scope>NUCLEOTIDE SEQUENCE [LARGE SCALE GENOMIC DNA]</scope>
    <source>
        <strain evidence="5">Z07020 / HMAS-L-300199</strain>
    </source>
</reference>
<dbReference type="Pfam" id="PF12754">
    <property type="entry name" value="Get5_N"/>
    <property type="match status" value="1"/>
</dbReference>
<organism evidence="4 5">
    <name type="scientific">Endocarpon pusillum (strain Z07020 / HMAS-L-300199)</name>
    <name type="common">Lichen-forming fungus</name>
    <dbReference type="NCBI Taxonomy" id="1263415"/>
    <lineage>
        <taxon>Eukaryota</taxon>
        <taxon>Fungi</taxon>
        <taxon>Dikarya</taxon>
        <taxon>Ascomycota</taxon>
        <taxon>Pezizomycotina</taxon>
        <taxon>Eurotiomycetes</taxon>
        <taxon>Chaetothyriomycetidae</taxon>
        <taxon>Verrucariales</taxon>
        <taxon>Verrucariaceae</taxon>
        <taxon>Endocarpon</taxon>
    </lineage>
</organism>
<dbReference type="OrthoDB" id="5366541at2759"/>
<dbReference type="eggNOG" id="ENOG502S36W">
    <property type="taxonomic scope" value="Eukaryota"/>
</dbReference>
<dbReference type="Gene3D" id="1.10.286.70">
    <property type="entry name" value="Get5 dimerization domain"/>
    <property type="match status" value="1"/>
</dbReference>
<evidence type="ECO:0000313" key="5">
    <source>
        <dbReference type="Proteomes" id="UP000019373"/>
    </source>
</evidence>
<accession>U1HZZ5</accession>
<feature type="compositionally biased region" description="Pro residues" evidence="1">
    <location>
        <begin position="43"/>
        <end position="63"/>
    </location>
</feature>
<dbReference type="GeneID" id="19243752"/>
<feature type="domain" description="Get5 C-terminal" evidence="3">
    <location>
        <begin position="156"/>
        <end position="204"/>
    </location>
</feature>
<dbReference type="InterPro" id="IPR049256">
    <property type="entry name" value="Get5_C"/>
</dbReference>
<dbReference type="RefSeq" id="XP_007786154.1">
    <property type="nucleotide sequence ID" value="XM_007787964.1"/>
</dbReference>
<feature type="region of interest" description="Disordered" evidence="1">
    <location>
        <begin position="39"/>
        <end position="68"/>
    </location>
</feature>
<feature type="compositionally biased region" description="Pro residues" evidence="1">
    <location>
        <begin position="153"/>
        <end position="164"/>
    </location>
</feature>
<dbReference type="HOGENOM" id="CLU_075131_0_0_1"/>
<evidence type="ECO:0000259" key="3">
    <source>
        <dbReference type="Pfam" id="PF17183"/>
    </source>
</evidence>
<evidence type="ECO:0000256" key="1">
    <source>
        <dbReference type="SAM" id="MobiDB-lite"/>
    </source>
</evidence>
<evidence type="ECO:0000259" key="2">
    <source>
        <dbReference type="Pfam" id="PF12754"/>
    </source>
</evidence>
<dbReference type="EMBL" id="KE720750">
    <property type="protein sequence ID" value="ERF76520.1"/>
    <property type="molecule type" value="Genomic_DNA"/>
</dbReference>
<dbReference type="InterPro" id="IPR024737">
    <property type="entry name" value="Get5_N"/>
</dbReference>
<dbReference type="Proteomes" id="UP000019373">
    <property type="component" value="Unassembled WGS sequence"/>
</dbReference>
<dbReference type="AlphaFoldDB" id="U1HZZ5"/>
<proteinExistence type="predicted"/>
<dbReference type="Pfam" id="PF17183">
    <property type="entry name" value="Get5_C"/>
    <property type="match status" value="1"/>
</dbReference>
<sequence>MSELNFAKTFLQTLDAKSTKYPPNHVFDAKTFPTRIPFTLPKLPQPPHPPYPKSTPSAPPPPGATRTTSTISLTLKSSRNPALALTLPDIDPFTTTISQLRETVQSDPARCLCGAPDPPPKTDTTPANEAGQTTDKAADVPSEGMEGIETVTSPPPPPPPPPPGKEILETEQFWKDLQGYLEQRIKDEAEAASLVQKWKGDWQRRD</sequence>
<evidence type="ECO:0000313" key="4">
    <source>
        <dbReference type="EMBL" id="ERF76520.1"/>
    </source>
</evidence>
<protein>
    <submittedName>
        <fullName evidence="4">Uncharacterized protein</fullName>
    </submittedName>
</protein>
<feature type="region of interest" description="Disordered" evidence="1">
    <location>
        <begin position="109"/>
        <end position="169"/>
    </location>
</feature>
<feature type="domain" description="Get5 N-terminal" evidence="2">
    <location>
        <begin position="6"/>
        <end position="107"/>
    </location>
</feature>